<evidence type="ECO:0000313" key="4">
    <source>
        <dbReference type="Proteomes" id="UP001596201"/>
    </source>
</evidence>
<accession>A0ABD5R7G5</accession>
<dbReference type="Proteomes" id="UP001596201">
    <property type="component" value="Unassembled WGS sequence"/>
</dbReference>
<sequence>MAGDEYRRGEQVEKLREREPPVNSLYRPVVLLIWLTGIPILLAATYLFGPFLGLVVIAVVHIFVGGMIFADIRHLRSQGLNWGMSRHLWFGAGVGLPLVGPVYYLYAKRRIDAENRARGYDVSKDGPLRPSDKIENFDADDADDASDD</sequence>
<keyword evidence="2" id="KW-1133">Transmembrane helix</keyword>
<dbReference type="RefSeq" id="WP_227229028.1">
    <property type="nucleotide sequence ID" value="NZ_JAJCVJ010000001.1"/>
</dbReference>
<evidence type="ECO:0000313" key="3">
    <source>
        <dbReference type="EMBL" id="MFC5365688.1"/>
    </source>
</evidence>
<gene>
    <name evidence="3" type="ORF">ACFPJ5_01970</name>
</gene>
<keyword evidence="4" id="KW-1185">Reference proteome</keyword>
<organism evidence="3 4">
    <name type="scientific">Salinirubrum litoreum</name>
    <dbReference type="NCBI Taxonomy" id="1126234"/>
    <lineage>
        <taxon>Archaea</taxon>
        <taxon>Methanobacteriati</taxon>
        <taxon>Methanobacteriota</taxon>
        <taxon>Stenosarchaea group</taxon>
        <taxon>Halobacteria</taxon>
        <taxon>Halobacteriales</taxon>
        <taxon>Haloferacaceae</taxon>
        <taxon>Salinirubrum</taxon>
    </lineage>
</organism>
<proteinExistence type="predicted"/>
<keyword evidence="2" id="KW-0472">Membrane</keyword>
<name>A0ABD5R7G5_9EURY</name>
<feature type="transmembrane region" description="Helical" evidence="2">
    <location>
        <begin position="51"/>
        <end position="69"/>
    </location>
</feature>
<dbReference type="EMBL" id="JBHSKX010000001">
    <property type="protein sequence ID" value="MFC5365688.1"/>
    <property type="molecule type" value="Genomic_DNA"/>
</dbReference>
<feature type="transmembrane region" description="Helical" evidence="2">
    <location>
        <begin position="25"/>
        <end position="44"/>
    </location>
</feature>
<protein>
    <recommendedName>
        <fullName evidence="5">Cardiolipin synthase N-terminal domain-containing protein</fullName>
    </recommendedName>
</protein>
<feature type="transmembrane region" description="Helical" evidence="2">
    <location>
        <begin position="89"/>
        <end position="106"/>
    </location>
</feature>
<feature type="compositionally biased region" description="Acidic residues" evidence="1">
    <location>
        <begin position="137"/>
        <end position="148"/>
    </location>
</feature>
<dbReference type="AlphaFoldDB" id="A0ABD5R7G5"/>
<evidence type="ECO:0000256" key="1">
    <source>
        <dbReference type="SAM" id="MobiDB-lite"/>
    </source>
</evidence>
<reference evidence="3 4" key="1">
    <citation type="journal article" date="2019" name="Int. J. Syst. Evol. Microbiol.">
        <title>The Global Catalogue of Microorganisms (GCM) 10K type strain sequencing project: providing services to taxonomists for standard genome sequencing and annotation.</title>
        <authorList>
            <consortium name="The Broad Institute Genomics Platform"/>
            <consortium name="The Broad Institute Genome Sequencing Center for Infectious Disease"/>
            <person name="Wu L."/>
            <person name="Ma J."/>
        </authorList>
    </citation>
    <scope>NUCLEOTIDE SEQUENCE [LARGE SCALE GENOMIC DNA]</scope>
    <source>
        <strain evidence="3 4">CGMCC 1.12237</strain>
    </source>
</reference>
<feature type="compositionally biased region" description="Basic and acidic residues" evidence="1">
    <location>
        <begin position="120"/>
        <end position="136"/>
    </location>
</feature>
<feature type="region of interest" description="Disordered" evidence="1">
    <location>
        <begin position="120"/>
        <end position="148"/>
    </location>
</feature>
<evidence type="ECO:0008006" key="5">
    <source>
        <dbReference type="Google" id="ProtNLM"/>
    </source>
</evidence>
<keyword evidence="2" id="KW-0812">Transmembrane</keyword>
<evidence type="ECO:0000256" key="2">
    <source>
        <dbReference type="SAM" id="Phobius"/>
    </source>
</evidence>
<comment type="caution">
    <text evidence="3">The sequence shown here is derived from an EMBL/GenBank/DDBJ whole genome shotgun (WGS) entry which is preliminary data.</text>
</comment>